<keyword evidence="3" id="KW-1185">Reference proteome</keyword>
<comment type="caution">
    <text evidence="2">The sequence shown here is derived from an EMBL/GenBank/DDBJ whole genome shotgun (WGS) entry which is preliminary data.</text>
</comment>
<evidence type="ECO:0000313" key="3">
    <source>
        <dbReference type="Proteomes" id="UP001548189"/>
    </source>
</evidence>
<keyword evidence="1" id="KW-0732">Signal</keyword>
<dbReference type="RefSeq" id="WP_353896333.1">
    <property type="nucleotide sequence ID" value="NZ_JBEVCJ010000013.1"/>
</dbReference>
<dbReference type="Proteomes" id="UP001548189">
    <property type="component" value="Unassembled WGS sequence"/>
</dbReference>
<name>A0ABV2BUY3_9GAMM</name>
<feature type="signal peptide" evidence="1">
    <location>
        <begin position="1"/>
        <end position="17"/>
    </location>
</feature>
<reference evidence="2 3" key="1">
    <citation type="submission" date="2024-06" db="EMBL/GenBank/DDBJ databases">
        <authorList>
            <person name="Li F."/>
        </authorList>
    </citation>
    <scope>NUCLEOTIDE SEQUENCE [LARGE SCALE GENOMIC DNA]</scope>
    <source>
        <strain evidence="2 3">GXAS 311</strain>
    </source>
</reference>
<feature type="chain" id="PRO_5045099734" description="Lipoprotein" evidence="1">
    <location>
        <begin position="18"/>
        <end position="131"/>
    </location>
</feature>
<organism evidence="2 3">
    <name type="scientific">Aliikangiella maris</name>
    <dbReference type="NCBI Taxonomy" id="3162458"/>
    <lineage>
        <taxon>Bacteria</taxon>
        <taxon>Pseudomonadati</taxon>
        <taxon>Pseudomonadota</taxon>
        <taxon>Gammaproteobacteria</taxon>
        <taxon>Oceanospirillales</taxon>
        <taxon>Pleioneaceae</taxon>
        <taxon>Aliikangiella</taxon>
    </lineage>
</organism>
<evidence type="ECO:0008006" key="4">
    <source>
        <dbReference type="Google" id="ProtNLM"/>
    </source>
</evidence>
<protein>
    <recommendedName>
        <fullName evidence="4">Lipoprotein</fullName>
    </recommendedName>
</protein>
<accession>A0ABV2BUY3</accession>
<dbReference type="PROSITE" id="PS51257">
    <property type="entry name" value="PROKAR_LIPOPROTEIN"/>
    <property type="match status" value="1"/>
</dbReference>
<proteinExistence type="predicted"/>
<evidence type="ECO:0000313" key="2">
    <source>
        <dbReference type="EMBL" id="MET1255747.1"/>
    </source>
</evidence>
<gene>
    <name evidence="2" type="ORF">ABVT43_11475</name>
</gene>
<dbReference type="EMBL" id="JBEVCJ010000013">
    <property type="protein sequence ID" value="MET1255747.1"/>
    <property type="molecule type" value="Genomic_DNA"/>
</dbReference>
<sequence>MGVLKVSLFMLTSVSLAGCSNLPFVSEVSLNDSESEDHEVAVLTDYQVKDGFITIQAVGYGCTFFNSFSVEVADKQSNALEIVRLQPDQCRMKPRNVSLQYSFKHLGLDLNKNVKVVNPVSITSNANTAAN</sequence>
<evidence type="ECO:0000256" key="1">
    <source>
        <dbReference type="SAM" id="SignalP"/>
    </source>
</evidence>